<accession>A0A9P6XUR0</accession>
<dbReference type="AlphaFoldDB" id="A0A9P6XUR0"/>
<comment type="caution">
    <text evidence="1">The sequence shown here is derived from an EMBL/GenBank/DDBJ whole genome shotgun (WGS) entry which is preliminary data.</text>
</comment>
<name>A0A9P6XUR0_RHIOR</name>
<evidence type="ECO:0000313" key="2">
    <source>
        <dbReference type="Proteomes" id="UP000717996"/>
    </source>
</evidence>
<dbReference type="EMBL" id="JAANIT010004703">
    <property type="protein sequence ID" value="KAG1532335.1"/>
    <property type="molecule type" value="Genomic_DNA"/>
</dbReference>
<dbReference type="Proteomes" id="UP000717996">
    <property type="component" value="Unassembled WGS sequence"/>
</dbReference>
<gene>
    <name evidence="1" type="ORF">G6F51_013155</name>
</gene>
<sequence>MDELIPNENYKILFGNTIKSDGFSVDFVFYRKERMNNGSDVELTLEDFNYEEVHNQYHPMFLVPGRSTVYGRKLELKKSALASKRSSLKFPHHKQQQLDHTINMLNTC</sequence>
<proteinExistence type="predicted"/>
<dbReference type="OrthoDB" id="2285248at2759"/>
<organism evidence="1 2">
    <name type="scientific">Rhizopus oryzae</name>
    <name type="common">Mucormycosis agent</name>
    <name type="synonym">Rhizopus arrhizus var. delemar</name>
    <dbReference type="NCBI Taxonomy" id="64495"/>
    <lineage>
        <taxon>Eukaryota</taxon>
        <taxon>Fungi</taxon>
        <taxon>Fungi incertae sedis</taxon>
        <taxon>Mucoromycota</taxon>
        <taxon>Mucoromycotina</taxon>
        <taxon>Mucoromycetes</taxon>
        <taxon>Mucorales</taxon>
        <taxon>Mucorineae</taxon>
        <taxon>Rhizopodaceae</taxon>
        <taxon>Rhizopus</taxon>
    </lineage>
</organism>
<protein>
    <submittedName>
        <fullName evidence="1">Uncharacterized protein</fullName>
    </submittedName>
</protein>
<reference evidence="1" key="1">
    <citation type="journal article" date="2020" name="Microb. Genom.">
        <title>Genetic diversity of clinical and environmental Mucorales isolates obtained from an investigation of mucormycosis cases among solid organ transplant recipients.</title>
        <authorList>
            <person name="Nguyen M.H."/>
            <person name="Kaul D."/>
            <person name="Muto C."/>
            <person name="Cheng S.J."/>
            <person name="Richter R.A."/>
            <person name="Bruno V.M."/>
            <person name="Liu G."/>
            <person name="Beyhan S."/>
            <person name="Sundermann A.J."/>
            <person name="Mounaud S."/>
            <person name="Pasculle A.W."/>
            <person name="Nierman W.C."/>
            <person name="Driscoll E."/>
            <person name="Cumbie R."/>
            <person name="Clancy C.J."/>
            <person name="Dupont C.L."/>
        </authorList>
    </citation>
    <scope>NUCLEOTIDE SEQUENCE</scope>
    <source>
        <strain evidence="1">GL16</strain>
    </source>
</reference>
<evidence type="ECO:0000313" key="1">
    <source>
        <dbReference type="EMBL" id="KAG1532335.1"/>
    </source>
</evidence>